<comment type="caution">
    <text evidence="1">The sequence shown here is derived from an EMBL/GenBank/DDBJ whole genome shotgun (WGS) entry which is preliminary data.</text>
</comment>
<accession>A0A652YTF3</accession>
<evidence type="ECO:0000313" key="1">
    <source>
        <dbReference type="EMBL" id="TYQ06330.1"/>
    </source>
</evidence>
<sequence>MTTIDIPSAPSGEINSGSSTLATPELKLRIAMMFGDPITEDLAGSIN</sequence>
<organism evidence="1">
    <name type="scientific">Nocardia globerula</name>
    <dbReference type="NCBI Taxonomy" id="1818"/>
    <lineage>
        <taxon>Bacteria</taxon>
        <taxon>Bacillati</taxon>
        <taxon>Actinomycetota</taxon>
        <taxon>Actinomycetes</taxon>
        <taxon>Mycobacteriales</taxon>
        <taxon>Nocardiaceae</taxon>
        <taxon>Nocardia</taxon>
    </lineage>
</organism>
<name>A0A652YTF3_NOCGL</name>
<dbReference type="EMBL" id="VNIQ01000002">
    <property type="protein sequence ID" value="TYQ06330.1"/>
    <property type="molecule type" value="Genomic_DNA"/>
</dbReference>
<protein>
    <submittedName>
        <fullName evidence="1">Uncharacterized protein</fullName>
    </submittedName>
</protein>
<proteinExistence type="predicted"/>
<gene>
    <name evidence="1" type="ORF">FNL38_102465</name>
</gene>
<dbReference type="AlphaFoldDB" id="A0A652YTF3"/>
<reference evidence="1" key="1">
    <citation type="submission" date="2019-07" db="EMBL/GenBank/DDBJ databases">
        <title>Genomic Encyclopedia of Type Strains, Phase IV (KMG-IV): sequencing the most valuable type-strain genomes for metagenomic binning, comparative biology and taxonomic classification.</title>
        <authorList>
            <person name="Goeker M."/>
        </authorList>
    </citation>
    <scope>NUCLEOTIDE SEQUENCE</scope>
    <source>
        <strain evidence="1">DSM 44596</strain>
    </source>
</reference>